<dbReference type="Pfam" id="PF13181">
    <property type="entry name" value="TPR_8"/>
    <property type="match status" value="1"/>
</dbReference>
<gene>
    <name evidence="2" type="ORF">LEP1GSC199_1620</name>
</gene>
<feature type="repeat" description="TPR" evidence="1">
    <location>
        <begin position="421"/>
        <end position="454"/>
    </location>
</feature>
<dbReference type="Proteomes" id="UP000012227">
    <property type="component" value="Unassembled WGS sequence"/>
</dbReference>
<comment type="caution">
    <text evidence="2">The sequence shown here is derived from an EMBL/GenBank/DDBJ whole genome shotgun (WGS) entry which is preliminary data.</text>
</comment>
<proteinExistence type="predicted"/>
<dbReference type="RefSeq" id="WP_002979332.1">
    <property type="nucleotide sequence ID" value="NZ_AOGY02000029.1"/>
</dbReference>
<evidence type="ECO:0000313" key="2">
    <source>
        <dbReference type="EMBL" id="EMY70605.1"/>
    </source>
</evidence>
<reference evidence="2 3" key="1">
    <citation type="submission" date="2013-03" db="EMBL/GenBank/DDBJ databases">
        <authorList>
            <person name="Harkins D.M."/>
            <person name="Durkin A.S."/>
            <person name="Brinkac L.M."/>
            <person name="Haft D.H."/>
            <person name="Selengut J.D."/>
            <person name="Sanka R."/>
            <person name="DePew J."/>
            <person name="Purushe J."/>
            <person name="Galloway R.L."/>
            <person name="Vinetz J.M."/>
            <person name="Sutton G.G."/>
            <person name="Nierman W.C."/>
            <person name="Fouts D.E."/>
        </authorList>
    </citation>
    <scope>NUCLEOTIDE SEQUENCE [LARGE SCALE GENOMIC DNA]</scope>
    <source>
        <strain evidence="2 3">Waz Holland</strain>
    </source>
</reference>
<dbReference type="AlphaFoldDB" id="N1WB12"/>
<organism evidence="2 3">
    <name type="scientific">Leptospira vanthielii serovar Holland str. Waz Holland = ATCC 700522</name>
    <dbReference type="NCBI Taxonomy" id="1218591"/>
    <lineage>
        <taxon>Bacteria</taxon>
        <taxon>Pseudomonadati</taxon>
        <taxon>Spirochaetota</taxon>
        <taxon>Spirochaetia</taxon>
        <taxon>Leptospirales</taxon>
        <taxon>Leptospiraceae</taxon>
        <taxon>Leptospira</taxon>
    </lineage>
</organism>
<dbReference type="Gene3D" id="1.25.40.10">
    <property type="entry name" value="Tetratricopeptide repeat domain"/>
    <property type="match status" value="2"/>
</dbReference>
<dbReference type="PROSITE" id="PS50005">
    <property type="entry name" value="TPR"/>
    <property type="match status" value="1"/>
</dbReference>
<dbReference type="SUPFAM" id="SSF48452">
    <property type="entry name" value="TPR-like"/>
    <property type="match status" value="2"/>
</dbReference>
<protein>
    <submittedName>
        <fullName evidence="2">Uncharacterized protein</fullName>
    </submittedName>
</protein>
<dbReference type="SMART" id="SM00028">
    <property type="entry name" value="TPR"/>
    <property type="match status" value="2"/>
</dbReference>
<accession>N1WB12</accession>
<dbReference type="EMBL" id="AOGY02000029">
    <property type="protein sequence ID" value="EMY70605.1"/>
    <property type="molecule type" value="Genomic_DNA"/>
</dbReference>
<evidence type="ECO:0000256" key="1">
    <source>
        <dbReference type="PROSITE-ProRule" id="PRU00339"/>
    </source>
</evidence>
<dbReference type="InterPro" id="IPR011990">
    <property type="entry name" value="TPR-like_helical_dom_sf"/>
</dbReference>
<dbReference type="InterPro" id="IPR019734">
    <property type="entry name" value="TPR_rpt"/>
</dbReference>
<keyword evidence="1" id="KW-0802">TPR repeat</keyword>
<name>N1WB12_9LEPT</name>
<sequence length="710" mass="82112">MKEKQNNKSKKIELTFVSNLSDQKFIGEQSGNHDGDKFIESLNTKIAEILTNTMENFGNDWIVSFENLIIKLKFREAYEILNSNQDRLQFCTNTNVLNLLLKMDLEILNKVERLNFLKNAIALSHKFHLPHITSNYVNRILHEFSSELEPLLLENLELEQANQAARDKKFNLAYNLYNQILTKTAENSTKAWIYRGLSIIAPTPTEYERYAMLSFDLFLTSGNKEQAITELIGLSNFYFNIDPEKCIFYINEAINILQPDNPLNKERQGSLRFHLAKTYLEQNKIEKAKSAIDESINLRENLIGNLQELCSTYYLAKEISQKLGNNDEVQLYSEKIDKIHQSINDPIFNLKIEVITSIENFKTIPIEFLSKIENQPDVSLIISSYILFGLNKNLPNHERFKFLDLAIEEISKIKIDTEILSLAYYSLGKLYKEDNNSPKSIEFILKSLDIHPYRLSAIADLINLYIEMELWSDLTKFLNSKIEIYGEYSHLNYLKALALHKNGNETEALALLSKLDGDQNLKPKIDDLILECVKNGGTKPVFQSIVKPNSFNIFDFRSILCECAESISTKSRMHFWKYNKEKRKHSWIQSPEETAKQLIIQYLTGKLSYIDFEILEEIKVSAGRMDLYIKGATQSFIIELKICGESYSSTYALTGEDQLLHYMKGKKLYTAFLFVFDGRTRDQGKHFIETKSIGEYTIYTIVCDLNPNVL</sequence>
<dbReference type="STRING" id="1218591.LEP1GSC199_1620"/>
<evidence type="ECO:0000313" key="3">
    <source>
        <dbReference type="Proteomes" id="UP000012227"/>
    </source>
</evidence>